<accession>A0AAW7JX10</accession>
<evidence type="ECO:0000256" key="10">
    <source>
        <dbReference type="ARBA" id="ARBA00022989"/>
    </source>
</evidence>
<evidence type="ECO:0000313" key="14">
    <source>
        <dbReference type="EMBL" id="MDN0087169.1"/>
    </source>
</evidence>
<dbReference type="PANTHER" id="PTHR37531">
    <property type="entry name" value="HEME EXPORTER PROTEIN D"/>
    <property type="match status" value="1"/>
</dbReference>
<dbReference type="EMBL" id="CPYD01000002">
    <property type="protein sequence ID" value="CNE10277.1"/>
    <property type="molecule type" value="Genomic_DNA"/>
</dbReference>
<keyword evidence="10 12" id="KW-1133">Transmembrane helix</keyword>
<keyword evidence="7 12" id="KW-0997">Cell inner membrane</keyword>
<dbReference type="GO" id="GO:0017004">
    <property type="term" value="P:cytochrome complex assembly"/>
    <property type="evidence" value="ECO:0007669"/>
    <property type="project" value="UniProtKB-KW"/>
</dbReference>
<dbReference type="Proteomes" id="UP001167864">
    <property type="component" value="Unassembled WGS sequence"/>
</dbReference>
<name>A0AAW7JX10_9GAMM</name>
<comment type="similarity">
    <text evidence="3 12">Belongs to the CcmD/CycX/HelD family.</text>
</comment>
<keyword evidence="15" id="KW-1185">Reference proteome</keyword>
<evidence type="ECO:0000256" key="12">
    <source>
        <dbReference type="RuleBase" id="RU363101"/>
    </source>
</evidence>
<evidence type="ECO:0000256" key="1">
    <source>
        <dbReference type="ARBA" id="ARBA00002442"/>
    </source>
</evidence>
<reference evidence="13 15" key="1">
    <citation type="submission" date="2015-03" db="EMBL/GenBank/DDBJ databases">
        <authorList>
            <consortium name="Pathogen Informatics"/>
            <person name="Murphy D."/>
        </authorList>
    </citation>
    <scope>NUCLEOTIDE SEQUENCE [LARGE SCALE GENOMIC DNA]</scope>
    <source>
        <strain evidence="15">type strain: CIP110231</strain>
        <strain evidence="13">Type strain: CIP110231</strain>
    </source>
</reference>
<keyword evidence="9 12" id="KW-0201">Cytochrome c-type biogenesis</keyword>
<dbReference type="RefSeq" id="WP_049596966.1">
    <property type="nucleotide sequence ID" value="NZ_CPYD01000002.1"/>
</dbReference>
<dbReference type="GO" id="GO:1903607">
    <property type="term" value="P:cytochrome c biosynthetic process"/>
    <property type="evidence" value="ECO:0007669"/>
    <property type="project" value="TreeGrafter"/>
</dbReference>
<reference evidence="14" key="2">
    <citation type="submission" date="2023-06" db="EMBL/GenBank/DDBJ databases">
        <authorList>
            <person name="Polev D.E."/>
            <person name="Saitova A.T."/>
            <person name="Bogumilchik E.A."/>
            <person name="Kokorina G.I."/>
            <person name="Voskresenskaia E.A."/>
        </authorList>
    </citation>
    <scope>NUCLEOTIDE SEQUENCE</scope>
    <source>
        <strain evidence="14">2145 StPb PI</strain>
    </source>
</reference>
<evidence type="ECO:0000313" key="15">
    <source>
        <dbReference type="Proteomes" id="UP000040578"/>
    </source>
</evidence>
<evidence type="ECO:0000256" key="4">
    <source>
        <dbReference type="ARBA" id="ARBA00016461"/>
    </source>
</evidence>
<dbReference type="AlphaFoldDB" id="A0AAW7JX10"/>
<gene>
    <name evidence="14" type="primary">ccmD</name>
    <name evidence="13" type="ORF">ERS137967_00752</name>
    <name evidence="14" type="ORF">QVN42_07120</name>
</gene>
<dbReference type="InterPro" id="IPR007078">
    <property type="entry name" value="Haem_export_protD_CcmD"/>
</dbReference>
<evidence type="ECO:0000256" key="6">
    <source>
        <dbReference type="ARBA" id="ARBA00022475"/>
    </source>
</evidence>
<dbReference type="Proteomes" id="UP000040578">
    <property type="component" value="Unassembled WGS sequence"/>
</dbReference>
<evidence type="ECO:0000256" key="7">
    <source>
        <dbReference type="ARBA" id="ARBA00022519"/>
    </source>
</evidence>
<feature type="transmembrane region" description="Helical" evidence="12">
    <location>
        <begin position="20"/>
        <end position="42"/>
    </location>
</feature>
<organism evidence="14 16">
    <name type="scientific">Yersinia nurmii</name>
    <dbReference type="NCBI Taxonomy" id="685706"/>
    <lineage>
        <taxon>Bacteria</taxon>
        <taxon>Pseudomonadati</taxon>
        <taxon>Pseudomonadota</taxon>
        <taxon>Gammaproteobacteria</taxon>
        <taxon>Enterobacterales</taxon>
        <taxon>Yersiniaceae</taxon>
        <taxon>Yersinia</taxon>
    </lineage>
</organism>
<comment type="function">
    <text evidence="1 12">Required for the export of heme to the periplasm for the biogenesis of c-type cytochromes.</text>
</comment>
<dbReference type="GO" id="GO:0005886">
    <property type="term" value="C:plasma membrane"/>
    <property type="evidence" value="ECO:0007669"/>
    <property type="project" value="UniProtKB-SubCell"/>
</dbReference>
<evidence type="ECO:0000313" key="16">
    <source>
        <dbReference type="Proteomes" id="UP001167864"/>
    </source>
</evidence>
<keyword evidence="11 12" id="KW-0472">Membrane</keyword>
<evidence type="ECO:0000256" key="3">
    <source>
        <dbReference type="ARBA" id="ARBA00008741"/>
    </source>
</evidence>
<comment type="caution">
    <text evidence="14">The sequence shown here is derived from an EMBL/GenBank/DDBJ whole genome shotgun (WGS) entry which is preliminary data.</text>
</comment>
<evidence type="ECO:0000256" key="11">
    <source>
        <dbReference type="ARBA" id="ARBA00023136"/>
    </source>
</evidence>
<dbReference type="GO" id="GO:0015886">
    <property type="term" value="P:heme transport"/>
    <property type="evidence" value="ECO:0007669"/>
    <property type="project" value="InterPro"/>
</dbReference>
<dbReference type="NCBIfam" id="TIGR03141">
    <property type="entry name" value="cytochro_ccmD"/>
    <property type="match status" value="1"/>
</dbReference>
<protein>
    <recommendedName>
        <fullName evidence="4 12">Heme exporter protein D</fullName>
    </recommendedName>
</protein>
<keyword evidence="6 12" id="KW-1003">Cell membrane</keyword>
<evidence type="ECO:0000256" key="9">
    <source>
        <dbReference type="ARBA" id="ARBA00022748"/>
    </source>
</evidence>
<evidence type="ECO:0000256" key="2">
    <source>
        <dbReference type="ARBA" id="ARBA00004377"/>
    </source>
</evidence>
<keyword evidence="8 12" id="KW-0812">Transmembrane</keyword>
<comment type="subcellular location">
    <subcellularLocation>
        <location evidence="2 12">Cell inner membrane</location>
        <topology evidence="2 12">Single-pass membrane protein</topology>
    </subcellularLocation>
</comment>
<dbReference type="EMBL" id="JAUEHU010000005">
    <property type="protein sequence ID" value="MDN0087169.1"/>
    <property type="molecule type" value="Genomic_DNA"/>
</dbReference>
<keyword evidence="5 12" id="KW-0813">Transport</keyword>
<dbReference type="InterPro" id="IPR052075">
    <property type="entry name" value="Heme_exporter_D"/>
</dbReference>
<sequence length="69" mass="8274">MTPAFNSWAEFFAMGGYAFYVWLAVVVALLSLFGLWAHTLWMKQGLLKSIRRQRRRDQRVRQAQQRERK</sequence>
<evidence type="ECO:0000256" key="8">
    <source>
        <dbReference type="ARBA" id="ARBA00022692"/>
    </source>
</evidence>
<proteinExistence type="inferred from homology"/>
<dbReference type="Pfam" id="PF04995">
    <property type="entry name" value="CcmD"/>
    <property type="match status" value="1"/>
</dbReference>
<dbReference type="PANTHER" id="PTHR37531:SF1">
    <property type="entry name" value="HEME EXPORTER PROTEIN D"/>
    <property type="match status" value="1"/>
</dbReference>
<evidence type="ECO:0000256" key="5">
    <source>
        <dbReference type="ARBA" id="ARBA00022448"/>
    </source>
</evidence>
<evidence type="ECO:0000313" key="13">
    <source>
        <dbReference type="EMBL" id="CNE10277.1"/>
    </source>
</evidence>